<dbReference type="EMBL" id="BROD01000001">
    <property type="protein sequence ID" value="GKX68398.1"/>
    <property type="molecule type" value="Genomic_DNA"/>
</dbReference>
<organism evidence="1 2">
    <name type="scientific">Inconstantimicrobium mannanitabidum</name>
    <dbReference type="NCBI Taxonomy" id="1604901"/>
    <lineage>
        <taxon>Bacteria</taxon>
        <taxon>Bacillati</taxon>
        <taxon>Bacillota</taxon>
        <taxon>Clostridia</taxon>
        <taxon>Eubacteriales</taxon>
        <taxon>Clostridiaceae</taxon>
        <taxon>Inconstantimicrobium</taxon>
    </lineage>
</organism>
<comment type="caution">
    <text evidence="1">The sequence shown here is derived from an EMBL/GenBank/DDBJ whole genome shotgun (WGS) entry which is preliminary data.</text>
</comment>
<accession>A0ACB5RH23</accession>
<gene>
    <name evidence="1" type="ORF">rsdtw13_36560</name>
</gene>
<proteinExistence type="predicted"/>
<evidence type="ECO:0000313" key="1">
    <source>
        <dbReference type="EMBL" id="GKX68398.1"/>
    </source>
</evidence>
<dbReference type="Proteomes" id="UP001058074">
    <property type="component" value="Unassembled WGS sequence"/>
</dbReference>
<name>A0ACB5RH23_9CLOT</name>
<evidence type="ECO:0000313" key="2">
    <source>
        <dbReference type="Proteomes" id="UP001058074"/>
    </source>
</evidence>
<reference evidence="1" key="1">
    <citation type="journal article" date="2025" name="Int. J. Syst. Evol. Microbiol.">
        <title>Inconstantimicrobium mannanitabidum sp. nov., a novel member of the family Clostridiaceae isolated from anoxic soil under the treatment of reductive soil disinfestation.</title>
        <authorList>
            <person name="Ueki A."/>
            <person name="Tonouchi A."/>
            <person name="Honma S."/>
            <person name="Kaku N."/>
            <person name="Ueki K."/>
        </authorList>
    </citation>
    <scope>NUCLEOTIDE SEQUENCE</scope>
    <source>
        <strain evidence="1">TW13</strain>
    </source>
</reference>
<sequence length="373" mass="43030">MSCGKKVWIIFGTRPEAIKLAPLIKELKHRERLEVKICVTGQHRELLEQSLEVFGVDYDYNLSIMSENQSLTNITIKIFENLEKLFMENKPDLVLVHGDTTTAYASAMAAFYQKIKVGHIEAGLRTHNQNSPFPEEVNRQMIARIASLHFAPTLQAKQNLLNENIKEKDIYLTNNTVIDSLKYTIKEEYTFETEILNEINYKKNKVIIVTAHRRENWGKGIDNICNAAKRIVRDNKDAELIYITHPNPLIKDTVFENLSSENRIHILESINPMEFHNLMNKSYMIMTDSGGIQEEGEYLRKPILLLRETTERVIGIEQGISKLIGTKVEDIVKEANKVLKDKELYVKMIEGTNFNQIEQASVKISNIIEEYFN</sequence>
<keyword evidence="2" id="KW-1185">Reference proteome</keyword>
<protein>
    <submittedName>
        <fullName evidence="1">UDP-N-acetyl glucosamine 2-epimerase</fullName>
    </submittedName>
</protein>